<evidence type="ECO:0000313" key="3">
    <source>
        <dbReference type="EMBL" id="CAH0753572.1"/>
    </source>
</evidence>
<dbReference type="Proteomes" id="UP001152759">
    <property type="component" value="Chromosome 1"/>
</dbReference>
<dbReference type="InterPro" id="IPR013087">
    <property type="entry name" value="Znf_C2H2_type"/>
</dbReference>
<dbReference type="GO" id="GO:0008270">
    <property type="term" value="F:zinc ion binding"/>
    <property type="evidence" value="ECO:0007669"/>
    <property type="project" value="UniProtKB-KW"/>
</dbReference>
<keyword evidence="1" id="KW-0479">Metal-binding</keyword>
<dbReference type="EMBL" id="OU963862">
    <property type="protein sequence ID" value="CAH0753572.1"/>
    <property type="molecule type" value="Genomic_DNA"/>
</dbReference>
<dbReference type="Gene3D" id="3.30.160.60">
    <property type="entry name" value="Classic Zinc Finger"/>
    <property type="match status" value="1"/>
</dbReference>
<accession>A0A9P0C9E5</accession>
<sequence>MALVILWPEGDDLQFFSKMLDIIKLTEGSFVAGGSSLMYYTESPGYLVRAKGNFGDVKRFSCPDCNRQFVRPSSLRSHRLYECGKEPDLKCPECAYVTKIKGNLKRHLIMRHREHAH</sequence>
<evidence type="ECO:0000259" key="2">
    <source>
        <dbReference type="PROSITE" id="PS50157"/>
    </source>
</evidence>
<dbReference type="Pfam" id="PF00096">
    <property type="entry name" value="zf-C2H2"/>
    <property type="match status" value="1"/>
</dbReference>
<dbReference type="InterPro" id="IPR036236">
    <property type="entry name" value="Znf_C2H2_sf"/>
</dbReference>
<keyword evidence="1" id="KW-0862">Zinc</keyword>
<dbReference type="Pfam" id="PF13909">
    <property type="entry name" value="zf-H2C2_5"/>
    <property type="match status" value="1"/>
</dbReference>
<keyword evidence="1" id="KW-0863">Zinc-finger</keyword>
<organism evidence="3 4">
    <name type="scientific">Bemisia tabaci</name>
    <name type="common">Sweetpotato whitefly</name>
    <name type="synonym">Aleurodes tabaci</name>
    <dbReference type="NCBI Taxonomy" id="7038"/>
    <lineage>
        <taxon>Eukaryota</taxon>
        <taxon>Metazoa</taxon>
        <taxon>Ecdysozoa</taxon>
        <taxon>Arthropoda</taxon>
        <taxon>Hexapoda</taxon>
        <taxon>Insecta</taxon>
        <taxon>Pterygota</taxon>
        <taxon>Neoptera</taxon>
        <taxon>Paraneoptera</taxon>
        <taxon>Hemiptera</taxon>
        <taxon>Sternorrhyncha</taxon>
        <taxon>Aleyrodoidea</taxon>
        <taxon>Aleyrodidae</taxon>
        <taxon>Aleyrodinae</taxon>
        <taxon>Bemisia</taxon>
    </lineage>
</organism>
<reference evidence="3" key="1">
    <citation type="submission" date="2021-12" db="EMBL/GenBank/DDBJ databases">
        <authorList>
            <person name="King R."/>
        </authorList>
    </citation>
    <scope>NUCLEOTIDE SEQUENCE</scope>
</reference>
<evidence type="ECO:0000313" key="4">
    <source>
        <dbReference type="Proteomes" id="UP001152759"/>
    </source>
</evidence>
<dbReference type="SUPFAM" id="SSF57667">
    <property type="entry name" value="beta-beta-alpha zinc fingers"/>
    <property type="match status" value="1"/>
</dbReference>
<evidence type="ECO:0000256" key="1">
    <source>
        <dbReference type="PROSITE-ProRule" id="PRU00042"/>
    </source>
</evidence>
<feature type="domain" description="C2H2-type" evidence="2">
    <location>
        <begin position="60"/>
        <end position="87"/>
    </location>
</feature>
<dbReference type="AlphaFoldDB" id="A0A9P0C9E5"/>
<dbReference type="SMART" id="SM00355">
    <property type="entry name" value="ZnF_C2H2"/>
    <property type="match status" value="2"/>
</dbReference>
<proteinExistence type="predicted"/>
<name>A0A9P0C9E5_BEMTA</name>
<protein>
    <recommendedName>
        <fullName evidence="2">C2H2-type domain-containing protein</fullName>
    </recommendedName>
</protein>
<keyword evidence="4" id="KW-1185">Reference proteome</keyword>
<gene>
    <name evidence="3" type="ORF">BEMITA_LOCUS898</name>
</gene>
<dbReference type="PROSITE" id="PS50157">
    <property type="entry name" value="ZINC_FINGER_C2H2_2"/>
    <property type="match status" value="1"/>
</dbReference>